<evidence type="ECO:0000256" key="18">
    <source>
        <dbReference type="PIRNR" id="PIRNR038147"/>
    </source>
</evidence>
<keyword evidence="14 18" id="KW-0067">ATP-binding</keyword>
<dbReference type="InterPro" id="IPR051272">
    <property type="entry name" value="RIO-type_Ser/Thr_kinase"/>
</dbReference>
<evidence type="ECO:0000256" key="2">
    <source>
        <dbReference type="ARBA" id="ARBA00004496"/>
    </source>
</evidence>
<feature type="binding site" evidence="20">
    <location>
        <position position="178"/>
    </location>
    <ligand>
        <name>ATP</name>
        <dbReference type="ChEBI" id="CHEBI:30616"/>
    </ligand>
</feature>
<evidence type="ECO:0000259" key="23">
    <source>
        <dbReference type="PROSITE" id="PS50011"/>
    </source>
</evidence>
<keyword evidence="11 18" id="KW-0547">Nucleotide-binding</keyword>
<sequence length="562" mass="62719">MSDYHDDDDDGGGGGSAYPVHVGHSALNSITYAKKKADEYRRHLGLTQDTRATIDNVLDPRTLGILNKMRNRGVFNELLGTISTGKEANVYYATTTDGGRGLAVKVYKTSILVFKDRSKYVEGEYRFRKGYCKSNPRKMVSMWAEKEMRNLTRLKVQGNIPCPTVIECRNNVLVMEYLGSTNNNNNNSSTTTTEDGNMMMNIKRGEAYPRLKDLTNGDMITMDIYIQVIILMRVMFQKCRLVHGDLSEFNLLLSPDTNTVYIIDVSQSVEHDHNQALDFLKRDIVNITRFFRKYILTTTPNHHHDDSHDQPTALLPSLLSVNTLFDFIIADDVPSSSTALHHPHDDDDDEVVEALLPHAGRKHLTLPEQRWLATLLLHDTQAATAAAAEAEAADDNNNNNQGGGEVLSEKYYDDERVFLDTWIPSTLNQFSDLLEMEEELAKHAKGEKSVYNRLLATTAAVSTNKSNVHHHHDDTEDDDDDDDSGSSSSSSESDDDDDAPVISASSTAATAVAAAAGGDGHIPDGISKSEWKKMVKEKRRAKLETKCPKHLKKRYRAKAANR</sequence>
<dbReference type="InterPro" id="IPR000687">
    <property type="entry name" value="RIO_kinase"/>
</dbReference>
<dbReference type="EMBL" id="JABANN010000674">
    <property type="protein sequence ID" value="KAF4655013.1"/>
    <property type="molecule type" value="Genomic_DNA"/>
</dbReference>
<dbReference type="Pfam" id="PF01163">
    <property type="entry name" value="RIO1"/>
    <property type="match status" value="2"/>
</dbReference>
<proteinExistence type="inferred from homology"/>
<dbReference type="InterPro" id="IPR018935">
    <property type="entry name" value="RIO_kinase_CS"/>
</dbReference>
<feature type="active site" description="4-aspartylphosphate intermediate" evidence="19">
    <location>
        <position position="264"/>
    </location>
</feature>
<dbReference type="InterPro" id="IPR000719">
    <property type="entry name" value="Prot_kinase_dom"/>
</dbReference>
<evidence type="ECO:0000256" key="16">
    <source>
        <dbReference type="ARBA" id="ARBA00047899"/>
    </source>
</evidence>
<comment type="catalytic activity">
    <reaction evidence="17 18">
        <text>L-seryl-[protein] + ATP = O-phospho-L-seryl-[protein] + ADP + H(+)</text>
        <dbReference type="Rhea" id="RHEA:17989"/>
        <dbReference type="Rhea" id="RHEA-COMP:9863"/>
        <dbReference type="Rhea" id="RHEA-COMP:11604"/>
        <dbReference type="ChEBI" id="CHEBI:15378"/>
        <dbReference type="ChEBI" id="CHEBI:29999"/>
        <dbReference type="ChEBI" id="CHEBI:30616"/>
        <dbReference type="ChEBI" id="CHEBI:83421"/>
        <dbReference type="ChEBI" id="CHEBI:456216"/>
        <dbReference type="EC" id="2.7.11.1"/>
    </reaction>
</comment>
<evidence type="ECO:0000256" key="20">
    <source>
        <dbReference type="PIRSR" id="PIRSR038147-2"/>
    </source>
</evidence>
<keyword evidence="12 18" id="KW-0418">Kinase</keyword>
<evidence type="ECO:0000313" key="25">
    <source>
        <dbReference type="Proteomes" id="UP000572268"/>
    </source>
</evidence>
<dbReference type="Proteomes" id="UP000572268">
    <property type="component" value="Unassembled WGS sequence"/>
</dbReference>
<evidence type="ECO:0000256" key="6">
    <source>
        <dbReference type="ARBA" id="ARBA00022490"/>
    </source>
</evidence>
<reference evidence="24 25" key="1">
    <citation type="submission" date="2020-04" db="EMBL/GenBank/DDBJ databases">
        <title>Perkinsus olseni comparative genomics.</title>
        <authorList>
            <person name="Bogema D.R."/>
        </authorList>
    </citation>
    <scope>NUCLEOTIDE SEQUENCE [LARGE SCALE GENOMIC DNA]</scope>
    <source>
        <strain evidence="24">ATCC PRA-31</strain>
    </source>
</reference>
<dbReference type="EC" id="2.7.11.1" evidence="4 18"/>
<dbReference type="Gene3D" id="3.30.200.20">
    <property type="entry name" value="Phosphorylase Kinase, domain 1"/>
    <property type="match status" value="1"/>
</dbReference>
<accession>A0A7J6L766</accession>
<dbReference type="GO" id="GO:0046872">
    <property type="term" value="F:metal ion binding"/>
    <property type="evidence" value="ECO:0007669"/>
    <property type="project" value="UniProtKB-KW"/>
</dbReference>
<feature type="region of interest" description="Disordered" evidence="22">
    <location>
        <begin position="462"/>
        <end position="530"/>
    </location>
</feature>
<evidence type="ECO:0000256" key="7">
    <source>
        <dbReference type="ARBA" id="ARBA00022517"/>
    </source>
</evidence>
<evidence type="ECO:0000313" key="24">
    <source>
        <dbReference type="EMBL" id="KAF4655013.1"/>
    </source>
</evidence>
<evidence type="ECO:0000256" key="17">
    <source>
        <dbReference type="ARBA" id="ARBA00048679"/>
    </source>
</evidence>
<feature type="compositionally biased region" description="Low complexity" evidence="22">
    <location>
        <begin position="387"/>
        <end position="400"/>
    </location>
</feature>
<comment type="similarity">
    <text evidence="3 18">Belongs to the protein kinase superfamily. RIO-type Ser/Thr kinase family.</text>
</comment>
<evidence type="ECO:0000256" key="15">
    <source>
        <dbReference type="ARBA" id="ARBA00022842"/>
    </source>
</evidence>
<keyword evidence="9 18" id="KW-0808">Transferase</keyword>
<dbReference type="FunFam" id="3.30.200.20:FF:000148">
    <property type="entry name" value="Serine/threonine-protein kinase RIO1"/>
    <property type="match status" value="1"/>
</dbReference>
<dbReference type="InterPro" id="IPR018934">
    <property type="entry name" value="RIO_dom"/>
</dbReference>
<evidence type="ECO:0000256" key="4">
    <source>
        <dbReference type="ARBA" id="ARBA00012513"/>
    </source>
</evidence>
<dbReference type="GO" id="GO:0016787">
    <property type="term" value="F:hydrolase activity"/>
    <property type="evidence" value="ECO:0007669"/>
    <property type="project" value="UniProtKB-KW"/>
</dbReference>
<dbReference type="InterPro" id="IPR017407">
    <property type="entry name" value="Ser/Thr_kinase_Rio1"/>
</dbReference>
<feature type="binding site" evidence="20">
    <location>
        <position position="105"/>
    </location>
    <ligand>
        <name>ATP</name>
        <dbReference type="ChEBI" id="CHEBI:30616"/>
    </ligand>
</feature>
<evidence type="ECO:0000256" key="8">
    <source>
        <dbReference type="ARBA" id="ARBA00022527"/>
    </source>
</evidence>
<gene>
    <name evidence="24" type="primary">RIOK1</name>
    <name evidence="24" type="ORF">FOL46_008432</name>
</gene>
<dbReference type="GO" id="GO:0042254">
    <property type="term" value="P:ribosome biogenesis"/>
    <property type="evidence" value="ECO:0007669"/>
    <property type="project" value="UniProtKB-KW"/>
</dbReference>
<evidence type="ECO:0000256" key="22">
    <source>
        <dbReference type="SAM" id="MobiDB-lite"/>
    </source>
</evidence>
<organism evidence="24 25">
    <name type="scientific">Perkinsus olseni</name>
    <name type="common">Perkinsus atlanticus</name>
    <dbReference type="NCBI Taxonomy" id="32597"/>
    <lineage>
        <taxon>Eukaryota</taxon>
        <taxon>Sar</taxon>
        <taxon>Alveolata</taxon>
        <taxon>Perkinsozoa</taxon>
        <taxon>Perkinsea</taxon>
        <taxon>Perkinsida</taxon>
        <taxon>Perkinsidae</taxon>
        <taxon>Perkinsus</taxon>
    </lineage>
</organism>
<keyword evidence="6" id="KW-0963">Cytoplasm</keyword>
<feature type="binding site" evidence="21">
    <location>
        <position position="250"/>
    </location>
    <ligand>
        <name>Mg(2+)</name>
        <dbReference type="ChEBI" id="CHEBI:18420"/>
    </ligand>
</feature>
<evidence type="ECO:0000256" key="11">
    <source>
        <dbReference type="ARBA" id="ARBA00022741"/>
    </source>
</evidence>
<dbReference type="CDD" id="cd05147">
    <property type="entry name" value="RIO1_euk"/>
    <property type="match status" value="1"/>
</dbReference>
<dbReference type="SUPFAM" id="SSF56112">
    <property type="entry name" value="Protein kinase-like (PK-like)"/>
    <property type="match status" value="1"/>
</dbReference>
<evidence type="ECO:0000256" key="14">
    <source>
        <dbReference type="ARBA" id="ARBA00022840"/>
    </source>
</evidence>
<dbReference type="GO" id="GO:0004674">
    <property type="term" value="F:protein serine/threonine kinase activity"/>
    <property type="evidence" value="ECO:0007669"/>
    <property type="project" value="UniProtKB-KW"/>
</dbReference>
<comment type="catalytic activity">
    <reaction evidence="16 18">
        <text>L-threonyl-[protein] + ATP = O-phospho-L-threonyl-[protein] + ADP + H(+)</text>
        <dbReference type="Rhea" id="RHEA:46608"/>
        <dbReference type="Rhea" id="RHEA-COMP:11060"/>
        <dbReference type="Rhea" id="RHEA-COMP:11605"/>
        <dbReference type="ChEBI" id="CHEBI:15378"/>
        <dbReference type="ChEBI" id="CHEBI:30013"/>
        <dbReference type="ChEBI" id="CHEBI:30616"/>
        <dbReference type="ChEBI" id="CHEBI:61977"/>
        <dbReference type="ChEBI" id="CHEBI:456216"/>
        <dbReference type="EC" id="2.7.11.1"/>
    </reaction>
</comment>
<evidence type="ECO:0000256" key="1">
    <source>
        <dbReference type="ARBA" id="ARBA00001946"/>
    </source>
</evidence>
<dbReference type="Gene3D" id="1.10.510.10">
    <property type="entry name" value="Transferase(Phosphotransferase) domain 1"/>
    <property type="match status" value="1"/>
</dbReference>
<dbReference type="PIRSF" id="PIRSF038147">
    <property type="entry name" value="Ser/Thr_PK_RIO1"/>
    <property type="match status" value="1"/>
</dbReference>
<evidence type="ECO:0000256" key="21">
    <source>
        <dbReference type="PIRSR" id="PIRSR038147-3"/>
    </source>
</evidence>
<feature type="binding site" evidence="21">
    <location>
        <position position="264"/>
    </location>
    <ligand>
        <name>Mg(2+)</name>
        <dbReference type="ChEBI" id="CHEBI:18420"/>
    </ligand>
</feature>
<keyword evidence="15" id="KW-0460">Magnesium</keyword>
<dbReference type="GO" id="GO:0005524">
    <property type="term" value="F:ATP binding"/>
    <property type="evidence" value="ECO:0007669"/>
    <property type="project" value="UniProtKB-KW"/>
</dbReference>
<keyword evidence="13" id="KW-0378">Hydrolase</keyword>
<dbReference type="GO" id="GO:0005737">
    <property type="term" value="C:cytoplasm"/>
    <property type="evidence" value="ECO:0007669"/>
    <property type="project" value="UniProtKB-SubCell"/>
</dbReference>
<feature type="region of interest" description="Disordered" evidence="22">
    <location>
        <begin position="387"/>
        <end position="406"/>
    </location>
</feature>
<evidence type="ECO:0000256" key="9">
    <source>
        <dbReference type="ARBA" id="ARBA00022679"/>
    </source>
</evidence>
<dbReference type="PANTHER" id="PTHR45723">
    <property type="entry name" value="SERINE/THREONINE-PROTEIN KINASE RIO1"/>
    <property type="match status" value="1"/>
</dbReference>
<dbReference type="InterPro" id="IPR011009">
    <property type="entry name" value="Kinase-like_dom_sf"/>
</dbReference>
<feature type="compositionally biased region" description="Acidic residues" evidence="22">
    <location>
        <begin position="475"/>
        <end position="484"/>
    </location>
</feature>
<comment type="subcellular location">
    <subcellularLocation>
        <location evidence="2">Cytoplasm</location>
    </subcellularLocation>
</comment>
<comment type="caution">
    <text evidence="24">The sequence shown here is derived from an EMBL/GenBank/DDBJ whole genome shotgun (WGS) entry which is preliminary data.</text>
</comment>
<evidence type="ECO:0000256" key="12">
    <source>
        <dbReference type="ARBA" id="ARBA00022777"/>
    </source>
</evidence>
<comment type="cofactor">
    <cofactor evidence="1 21">
        <name>Mg(2+)</name>
        <dbReference type="ChEBI" id="CHEBI:18420"/>
    </cofactor>
</comment>
<name>A0A7J6L766_PEROL</name>
<feature type="domain" description="Protein kinase" evidence="23">
    <location>
        <begin position="76"/>
        <end position="412"/>
    </location>
</feature>
<dbReference type="PROSITE" id="PS01245">
    <property type="entry name" value="RIO1"/>
    <property type="match status" value="1"/>
</dbReference>
<dbReference type="PROSITE" id="PS50011">
    <property type="entry name" value="PROTEIN_KINASE_DOM"/>
    <property type="match status" value="1"/>
</dbReference>
<protein>
    <recommendedName>
        <fullName evidence="5 18">Serine/threonine-protein kinase RIO1</fullName>
        <ecNumber evidence="4 18">2.7.11.1</ecNumber>
    </recommendedName>
</protein>
<feature type="compositionally biased region" description="Low complexity" evidence="22">
    <location>
        <begin position="503"/>
        <end position="516"/>
    </location>
</feature>
<feature type="active site" description="Proton acceptor" evidence="19">
    <location>
        <position position="245"/>
    </location>
</feature>
<dbReference type="AlphaFoldDB" id="A0A7J6L766"/>
<evidence type="ECO:0000256" key="3">
    <source>
        <dbReference type="ARBA" id="ARBA00009196"/>
    </source>
</evidence>
<evidence type="ECO:0000256" key="10">
    <source>
        <dbReference type="ARBA" id="ARBA00022723"/>
    </source>
</evidence>
<evidence type="ECO:0000256" key="13">
    <source>
        <dbReference type="ARBA" id="ARBA00022801"/>
    </source>
</evidence>
<keyword evidence="10" id="KW-0479">Metal-binding</keyword>
<dbReference type="SMART" id="SM00090">
    <property type="entry name" value="RIO"/>
    <property type="match status" value="1"/>
</dbReference>
<evidence type="ECO:0000256" key="19">
    <source>
        <dbReference type="PIRSR" id="PIRSR038147-1"/>
    </source>
</evidence>
<keyword evidence="8 18" id="KW-0723">Serine/threonine-protein kinase</keyword>
<keyword evidence="7" id="KW-0690">Ribosome biogenesis</keyword>
<evidence type="ECO:0000256" key="5">
    <source>
        <dbReference type="ARBA" id="ARBA00016038"/>
    </source>
</evidence>